<accession>A0ABP8C9G9</accession>
<dbReference type="Proteomes" id="UP001501496">
    <property type="component" value="Unassembled WGS sequence"/>
</dbReference>
<proteinExistence type="predicted"/>
<keyword evidence="3" id="KW-1185">Reference proteome</keyword>
<dbReference type="RefSeq" id="WP_344788030.1">
    <property type="nucleotide sequence ID" value="NZ_BAABCA010000004.1"/>
</dbReference>
<dbReference type="EMBL" id="BAABCA010000004">
    <property type="protein sequence ID" value="GAA4236075.1"/>
    <property type="molecule type" value="Genomic_DNA"/>
</dbReference>
<reference evidence="3" key="1">
    <citation type="journal article" date="2019" name="Int. J. Syst. Evol. Microbiol.">
        <title>The Global Catalogue of Microorganisms (GCM) 10K type strain sequencing project: providing services to taxonomists for standard genome sequencing and annotation.</title>
        <authorList>
            <consortium name="The Broad Institute Genomics Platform"/>
            <consortium name="The Broad Institute Genome Sequencing Center for Infectious Disease"/>
            <person name="Wu L."/>
            <person name="Ma J."/>
        </authorList>
    </citation>
    <scope>NUCLEOTIDE SEQUENCE [LARGE SCALE GENOMIC DNA]</scope>
    <source>
        <strain evidence="3">JCM 17630</strain>
    </source>
</reference>
<feature type="chain" id="PRO_5045864496" description="GLPGLI family protein" evidence="1">
    <location>
        <begin position="20"/>
        <end position="230"/>
    </location>
</feature>
<evidence type="ECO:0008006" key="4">
    <source>
        <dbReference type="Google" id="ProtNLM"/>
    </source>
</evidence>
<name>A0ABP8C9G9_9FLAO</name>
<sequence length="230" mass="27288">MRNTLIAFLLILISNVVFTQTNSATTTTDNWKQNNFNKKIYAFVGEKIYIENYIKPQAIEDYKINVSEGDTLRKTFIQMDYGYKAKYKVIKNINNEIKASEVEFIAFDHHGIPPFSKGKNALLFLIKENEKFYHCKYQYFEVFKTSDNKWAGIYDKIKYKNTTIKPVKIDFKADVTIILNDYLKKHRYFLFPKKYFKHIDNKVVTNYGNYVEDLFSIKKEGILKARGYFK</sequence>
<evidence type="ECO:0000313" key="2">
    <source>
        <dbReference type="EMBL" id="GAA4236075.1"/>
    </source>
</evidence>
<comment type="caution">
    <text evidence="2">The sequence shown here is derived from an EMBL/GenBank/DDBJ whole genome shotgun (WGS) entry which is preliminary data.</text>
</comment>
<gene>
    <name evidence="2" type="ORF">GCM10022291_19570</name>
</gene>
<protein>
    <recommendedName>
        <fullName evidence="4">GLPGLI family protein</fullName>
    </recommendedName>
</protein>
<organism evidence="2 3">
    <name type="scientific">Postechiella marina</name>
    <dbReference type="NCBI Taxonomy" id="943941"/>
    <lineage>
        <taxon>Bacteria</taxon>
        <taxon>Pseudomonadati</taxon>
        <taxon>Bacteroidota</taxon>
        <taxon>Flavobacteriia</taxon>
        <taxon>Flavobacteriales</taxon>
        <taxon>Flavobacteriaceae</taxon>
        <taxon>Postechiella</taxon>
    </lineage>
</organism>
<feature type="signal peptide" evidence="1">
    <location>
        <begin position="1"/>
        <end position="19"/>
    </location>
</feature>
<evidence type="ECO:0000256" key="1">
    <source>
        <dbReference type="SAM" id="SignalP"/>
    </source>
</evidence>
<keyword evidence="1" id="KW-0732">Signal</keyword>
<evidence type="ECO:0000313" key="3">
    <source>
        <dbReference type="Proteomes" id="UP001501496"/>
    </source>
</evidence>